<evidence type="ECO:0000313" key="2">
    <source>
        <dbReference type="Proteomes" id="UP000095185"/>
    </source>
</evidence>
<dbReference type="Proteomes" id="UP000095185">
    <property type="component" value="Chromosome"/>
</dbReference>
<sequence>MKHGNWVPLSKALVKELPIDRPFSKVEATFALQIDYDNRKQVSIAGYAKQWSWSRKKVNALFKELGVFIKYANSTSTQQNQKGQIWIQIGDRSGTDREQINFINNKELQSSGNRYGADRGQIGDRSGYTTINTNTNTDIETEEVRVFSAAFMKEHWDRWKRLKKGGPYRNHEIEAIALEELFALSFGDEVIAANGLRAAIAAQAQSFSWCFKSSDNRQLASHDRTVQPQERTTENDDHFGADNIRWLELHARSEHP</sequence>
<evidence type="ECO:0000313" key="1">
    <source>
        <dbReference type="EMBL" id="AOS84336.1"/>
    </source>
</evidence>
<dbReference type="OrthoDB" id="597418at2"/>
<accession>A0A1D8CZH3</accession>
<dbReference type="EMBL" id="CP017305">
    <property type="protein sequence ID" value="AOS84336.1"/>
    <property type="molecule type" value="Genomic_DNA"/>
</dbReference>
<proteinExistence type="predicted"/>
<dbReference type="AlphaFoldDB" id="A0A1D8CZH3"/>
<keyword evidence="2" id="KW-1185">Reference proteome</keyword>
<dbReference type="STRING" id="274537.BIU88_09465"/>
<name>A0A1D8CZH3_CHLLM</name>
<dbReference type="KEGG" id="clz:BIU88_09465"/>
<organism evidence="1 2">
    <name type="scientific">Chlorobaculum limnaeum</name>
    <dbReference type="NCBI Taxonomy" id="274537"/>
    <lineage>
        <taxon>Bacteria</taxon>
        <taxon>Pseudomonadati</taxon>
        <taxon>Chlorobiota</taxon>
        <taxon>Chlorobiia</taxon>
        <taxon>Chlorobiales</taxon>
        <taxon>Chlorobiaceae</taxon>
        <taxon>Chlorobaculum</taxon>
    </lineage>
</organism>
<reference evidence="1" key="1">
    <citation type="submission" date="2016-09" db="EMBL/GenBank/DDBJ databases">
        <title>Genome sequence of Chlorobaculum limnaeum.</title>
        <authorList>
            <person name="Liu Z."/>
            <person name="Tank M."/>
            <person name="Bryant D.A."/>
        </authorList>
    </citation>
    <scope>NUCLEOTIDE SEQUENCE [LARGE SCALE GENOMIC DNA]</scope>
    <source>
        <strain evidence="1">DSM 1677</strain>
    </source>
</reference>
<protein>
    <submittedName>
        <fullName evidence="1">Uncharacterized protein</fullName>
    </submittedName>
</protein>
<dbReference type="RefSeq" id="WP_069810528.1">
    <property type="nucleotide sequence ID" value="NZ_CP017305.1"/>
</dbReference>
<gene>
    <name evidence="1" type="ORF">BIU88_09465</name>
</gene>